<accession>A0A513PWJ5</accession>
<protein>
    <submittedName>
        <fullName evidence="2">Uncharacterized protein</fullName>
    </submittedName>
</protein>
<proteinExistence type="predicted"/>
<dbReference type="RefSeq" id="YP_009843246.1">
    <property type="nucleotide sequence ID" value="NC_048747.1"/>
</dbReference>
<evidence type="ECO:0000313" key="3">
    <source>
        <dbReference type="Proteomes" id="UP000320660"/>
    </source>
</evidence>
<feature type="compositionally biased region" description="Polar residues" evidence="1">
    <location>
        <begin position="24"/>
        <end position="35"/>
    </location>
</feature>
<dbReference type="GeneID" id="55613512"/>
<dbReference type="EMBL" id="MK368614">
    <property type="protein sequence ID" value="QAU04299.1"/>
    <property type="molecule type" value="Genomic_DNA"/>
</dbReference>
<evidence type="ECO:0000256" key="1">
    <source>
        <dbReference type="SAM" id="MobiDB-lite"/>
    </source>
</evidence>
<dbReference type="Proteomes" id="UP000320660">
    <property type="component" value="Segment"/>
</dbReference>
<reference evidence="2 3" key="1">
    <citation type="submission" date="2019-01" db="EMBL/GenBank/DDBJ databases">
        <authorList>
            <person name="Le T.S."/>
            <person name="Kurtboke I."/>
        </authorList>
    </citation>
    <scope>NUCLEOTIDE SEQUENCE [LARGE SCALE GENOMIC DNA]</scope>
</reference>
<organism evidence="2 3">
    <name type="scientific">Vibrio phage 2 TSL-2019</name>
    <dbReference type="NCBI Taxonomy" id="2508172"/>
    <lineage>
        <taxon>Viruses</taxon>
        <taxon>Duplodnaviria</taxon>
        <taxon>Heunggongvirae</taxon>
        <taxon>Uroviricota</taxon>
        <taxon>Caudoviricetes</taxon>
        <taxon>Chimalliviridae</taxon>
        <taxon>Gorgonvirinae</taxon>
        <taxon>Aphroditevirus</taxon>
        <taxon>Aphroditevirus av2TSL2019</taxon>
    </lineage>
</organism>
<keyword evidence="3" id="KW-1185">Reference proteome</keyword>
<name>A0A513PWJ5_9CAUD</name>
<feature type="region of interest" description="Disordered" evidence="1">
    <location>
        <begin position="1"/>
        <end position="58"/>
    </location>
</feature>
<dbReference type="KEGG" id="vg:55613512"/>
<evidence type="ECO:0000313" key="2">
    <source>
        <dbReference type="EMBL" id="QAU04299.1"/>
    </source>
</evidence>
<sequence>MSHQNPNFPSRPGTLPGREIGTGPTWNQPQQQTSGMMPGVSNAMPNNGMPGTQGGRQMSPLDQIQAMMRSGQLNNSVSYEERKSPTNMDYSSIDNFINGGSADGQSQSDIIALRREEAKNTVAPLIMHIVNELVMRNARFKSLEIVAKNFSVKFTDGYPVKVVKKYWEMICNNSTIRQTIGMNAGTLFAHQMATGIMADAPPDARQSELLFQGCLDNTIAMELCRWLSVSPSARQLLLEDGPAGTRFRQRLMDQYRERAPSISESFAFMGIPSPYDGFEPKLEEQLDHASNPANYAVENPGLYGVAPEPYHTPHAGVNLSVNPESTTPVTDMLFELNRRMEENKKREQEELKRSGQVEQTYYREELTPHEGNDWGFDDDQPIVFGEPTGGYSDYERMNRDNHTQYNWKERLIAIPHTNLFTADEEMLEVMRNAFFRCDYRYMRSIPGFVTVFTLDHEGIPNPDDRLISTRGRKVETFLTNPELLLPELKETEDGIVEVREVELTVDEEEQYDLDAVREAALEDTQIRNTFIDEVAVNDLEQHDREAFHVHTMGRREGTMHATSNVEVHYETTLMNSPTAVGEVYRCLPMLIKDHTVNTSYFDFIKQVYSTLGRQFLQEGELVRLVDTYLKTELERHMIERYGFDNTPNSDFCFEVHTLTDCSDELADYIAKVCPEAYDELSKSVTSQTLIAKSQCFLDRTEALRLLTANIRPKSRTRAVEEYDAAMRVVFVREVIITRISNMVPPVNSAGDTISIVKRSELPNLFKLVAAAYGTASSKLKPGAEQVIVFTDASDQRWTFQTNRYDRSNVGTLRKLKDGEHLALLELMKTY</sequence>